<evidence type="ECO:0000313" key="2">
    <source>
        <dbReference type="Proteomes" id="UP000053825"/>
    </source>
</evidence>
<name>A0A0L7QPH4_9HYME</name>
<dbReference type="Proteomes" id="UP000053825">
    <property type="component" value="Unassembled WGS sequence"/>
</dbReference>
<proteinExistence type="predicted"/>
<organism evidence="1 2">
    <name type="scientific">Habropoda laboriosa</name>
    <dbReference type="NCBI Taxonomy" id="597456"/>
    <lineage>
        <taxon>Eukaryota</taxon>
        <taxon>Metazoa</taxon>
        <taxon>Ecdysozoa</taxon>
        <taxon>Arthropoda</taxon>
        <taxon>Hexapoda</taxon>
        <taxon>Insecta</taxon>
        <taxon>Pterygota</taxon>
        <taxon>Neoptera</taxon>
        <taxon>Endopterygota</taxon>
        <taxon>Hymenoptera</taxon>
        <taxon>Apocrita</taxon>
        <taxon>Aculeata</taxon>
        <taxon>Apoidea</taxon>
        <taxon>Anthophila</taxon>
        <taxon>Apidae</taxon>
        <taxon>Habropoda</taxon>
    </lineage>
</organism>
<accession>A0A0L7QPH4</accession>
<keyword evidence="2" id="KW-1185">Reference proteome</keyword>
<sequence>MKIYHILYSPDLSSYDYRLVPSVSNFLANNPFENVVEIKTAVNPRKANGFRRTREMNGK</sequence>
<gene>
    <name evidence="1" type="ORF">WH47_08504</name>
</gene>
<protein>
    <submittedName>
        <fullName evidence="1">Uncharacterized protein</fullName>
    </submittedName>
</protein>
<evidence type="ECO:0000313" key="1">
    <source>
        <dbReference type="EMBL" id="KOC60376.1"/>
    </source>
</evidence>
<reference evidence="1 2" key="1">
    <citation type="submission" date="2015-07" db="EMBL/GenBank/DDBJ databases">
        <title>The genome of Habropoda laboriosa.</title>
        <authorList>
            <person name="Pan H."/>
            <person name="Kapheim K."/>
        </authorList>
    </citation>
    <scope>NUCLEOTIDE SEQUENCE [LARGE SCALE GENOMIC DNA]</scope>
    <source>
        <strain evidence="1">0110345459</strain>
    </source>
</reference>
<dbReference type="EMBL" id="KQ414836">
    <property type="protein sequence ID" value="KOC60376.1"/>
    <property type="molecule type" value="Genomic_DNA"/>
</dbReference>
<dbReference type="AlphaFoldDB" id="A0A0L7QPH4"/>